<gene>
    <name evidence="7" type="ORF">ECB94_01710</name>
</gene>
<name>A0A3G4V5V2_9VIBR</name>
<dbReference type="PROSITE" id="PS50234">
    <property type="entry name" value="VWFA"/>
    <property type="match status" value="1"/>
</dbReference>
<dbReference type="SMART" id="SM00327">
    <property type="entry name" value="VWA"/>
    <property type="match status" value="1"/>
</dbReference>
<accession>A0A3G4V5V2</accession>
<dbReference type="Gene3D" id="3.40.50.410">
    <property type="entry name" value="von Willebrand factor, type A domain"/>
    <property type="match status" value="1"/>
</dbReference>
<organism evidence="7 8">
    <name type="scientific">Vibrio mediterranei</name>
    <dbReference type="NCBI Taxonomy" id="689"/>
    <lineage>
        <taxon>Bacteria</taxon>
        <taxon>Pseudomonadati</taxon>
        <taxon>Pseudomonadota</taxon>
        <taxon>Gammaproteobacteria</taxon>
        <taxon>Vibrionales</taxon>
        <taxon>Vibrionaceae</taxon>
        <taxon>Vibrio</taxon>
    </lineage>
</organism>
<evidence type="ECO:0000256" key="1">
    <source>
        <dbReference type="ARBA" id="ARBA00022475"/>
    </source>
</evidence>
<dbReference type="Pfam" id="PF00092">
    <property type="entry name" value="VWA"/>
    <property type="match status" value="1"/>
</dbReference>
<feature type="domain" description="VWFA" evidence="6">
    <location>
        <begin position="114"/>
        <end position="299"/>
    </location>
</feature>
<keyword evidence="2 5" id="KW-0812">Transmembrane</keyword>
<reference evidence="7 8" key="1">
    <citation type="submission" date="2018-11" db="EMBL/GenBank/DDBJ databases">
        <title>Complete Genome Sequence of Vbrio mediterranei 117-T6: a Potential Pathogen Bacteria Isolated from the Conchocelis of Pyropia.</title>
        <authorList>
            <person name="Liu Q."/>
        </authorList>
    </citation>
    <scope>NUCLEOTIDE SEQUENCE [LARGE SCALE GENOMIC DNA]</scope>
    <source>
        <strain evidence="7 8">117-T6</strain>
    </source>
</reference>
<feature type="transmembrane region" description="Helical" evidence="5">
    <location>
        <begin position="83"/>
        <end position="103"/>
    </location>
</feature>
<dbReference type="PANTHER" id="PTHR22550:SF5">
    <property type="entry name" value="LEUCINE ZIPPER PROTEIN 4"/>
    <property type="match status" value="1"/>
</dbReference>
<evidence type="ECO:0000313" key="8">
    <source>
        <dbReference type="Proteomes" id="UP000279760"/>
    </source>
</evidence>
<dbReference type="Proteomes" id="UP000279760">
    <property type="component" value="Chromosome 1"/>
</dbReference>
<protein>
    <submittedName>
        <fullName evidence="7">VWA domain-containing protein</fullName>
    </submittedName>
</protein>
<evidence type="ECO:0000256" key="4">
    <source>
        <dbReference type="ARBA" id="ARBA00023136"/>
    </source>
</evidence>
<dbReference type="InterPro" id="IPR050768">
    <property type="entry name" value="UPF0353/GerABKA_families"/>
</dbReference>
<keyword evidence="3 5" id="KW-1133">Transmembrane helix</keyword>
<evidence type="ECO:0000259" key="6">
    <source>
        <dbReference type="PROSITE" id="PS50234"/>
    </source>
</evidence>
<evidence type="ECO:0000313" key="7">
    <source>
        <dbReference type="EMBL" id="AYV20090.1"/>
    </source>
</evidence>
<evidence type="ECO:0000256" key="2">
    <source>
        <dbReference type="ARBA" id="ARBA00022692"/>
    </source>
</evidence>
<dbReference type="InterPro" id="IPR002035">
    <property type="entry name" value="VWF_A"/>
</dbReference>
<dbReference type="AlphaFoldDB" id="A0A3G4V5V2"/>
<dbReference type="EMBL" id="CP033577">
    <property type="protein sequence ID" value="AYV20090.1"/>
    <property type="molecule type" value="Genomic_DNA"/>
</dbReference>
<keyword evidence="4 5" id="KW-0472">Membrane</keyword>
<dbReference type="SUPFAM" id="SSF53300">
    <property type="entry name" value="vWA-like"/>
    <property type="match status" value="1"/>
</dbReference>
<dbReference type="PANTHER" id="PTHR22550">
    <property type="entry name" value="SPORE GERMINATION PROTEIN"/>
    <property type="match status" value="1"/>
</dbReference>
<sequence>MFKCRYRLDCTPWGRKRSLFMTLLTPWWLLLGLVAPLVYFLMPAYRESESAVRVSFFQKVLDTTNKSAQKNSCIPLRSKVQKISLLITWGLLVLCAAQPVILGDKITEQKSARDLMVALDLSKSMNKIDFPQQDGQLSSRWGALQKLMWKFGAERQGDRLGLIVFGSGAYLQVPFTQELETWTQVVEGLETEIAGPATAIGDAIGLSIRAFDKSDAKQKVLILVTDGSDTSSQLPPVEAAKVAKTRDIKIYTIAMGNPDTKDENAKVDVNTLRQVAALTGGKNYLAMNKDALKSVLQQINQIEQSKYQQSSFQPYIYLYPYLLTSLLAYYAVMWLGLSVVEWRTRSSHG</sequence>
<feature type="transmembrane region" description="Helical" evidence="5">
    <location>
        <begin position="316"/>
        <end position="337"/>
    </location>
</feature>
<keyword evidence="1" id="KW-1003">Cell membrane</keyword>
<proteinExistence type="predicted"/>
<evidence type="ECO:0000256" key="5">
    <source>
        <dbReference type="SAM" id="Phobius"/>
    </source>
</evidence>
<feature type="transmembrane region" description="Helical" evidence="5">
    <location>
        <begin position="20"/>
        <end position="42"/>
    </location>
</feature>
<dbReference type="InterPro" id="IPR036465">
    <property type="entry name" value="vWFA_dom_sf"/>
</dbReference>
<evidence type="ECO:0000256" key="3">
    <source>
        <dbReference type="ARBA" id="ARBA00022989"/>
    </source>
</evidence>